<dbReference type="SUPFAM" id="SSF55729">
    <property type="entry name" value="Acyl-CoA N-acyltransferases (Nat)"/>
    <property type="match status" value="1"/>
</dbReference>
<dbReference type="PANTHER" id="PTHR43792">
    <property type="entry name" value="GNAT FAMILY, PUTATIVE (AFU_ORTHOLOGUE AFUA_3G00765)-RELATED-RELATED"/>
    <property type="match status" value="1"/>
</dbReference>
<organism evidence="2 3">
    <name type="scientific">Lichenifustis flavocetrariae</name>
    <dbReference type="NCBI Taxonomy" id="2949735"/>
    <lineage>
        <taxon>Bacteria</taxon>
        <taxon>Pseudomonadati</taxon>
        <taxon>Pseudomonadota</taxon>
        <taxon>Alphaproteobacteria</taxon>
        <taxon>Hyphomicrobiales</taxon>
        <taxon>Lichenihabitantaceae</taxon>
        <taxon>Lichenifustis</taxon>
    </lineage>
</organism>
<dbReference type="AlphaFoldDB" id="A0AA41YSK3"/>
<reference evidence="2" key="1">
    <citation type="submission" date="2022-05" db="EMBL/GenBank/DDBJ databases">
        <authorList>
            <person name="Pankratov T."/>
        </authorList>
    </citation>
    <scope>NUCLEOTIDE SEQUENCE</scope>
    <source>
        <strain evidence="2">BP6-180914</strain>
    </source>
</reference>
<evidence type="ECO:0000313" key="2">
    <source>
        <dbReference type="EMBL" id="MCW6506540.1"/>
    </source>
</evidence>
<dbReference type="Proteomes" id="UP001165667">
    <property type="component" value="Unassembled WGS sequence"/>
</dbReference>
<dbReference type="InterPro" id="IPR000182">
    <property type="entry name" value="GNAT_dom"/>
</dbReference>
<gene>
    <name evidence="2" type="ORF">M8523_00710</name>
</gene>
<keyword evidence="3" id="KW-1185">Reference proteome</keyword>
<dbReference type="EMBL" id="JAMOIM010000001">
    <property type="protein sequence ID" value="MCW6506540.1"/>
    <property type="molecule type" value="Genomic_DNA"/>
</dbReference>
<evidence type="ECO:0000259" key="1">
    <source>
        <dbReference type="Pfam" id="PF13302"/>
    </source>
</evidence>
<protein>
    <submittedName>
        <fullName evidence="2">GNAT family N-acetyltransferase</fullName>
    </submittedName>
</protein>
<dbReference type="GO" id="GO:0016747">
    <property type="term" value="F:acyltransferase activity, transferring groups other than amino-acyl groups"/>
    <property type="evidence" value="ECO:0007669"/>
    <property type="project" value="InterPro"/>
</dbReference>
<proteinExistence type="predicted"/>
<accession>A0AA41YSK3</accession>
<dbReference type="InterPro" id="IPR016181">
    <property type="entry name" value="Acyl_CoA_acyltransferase"/>
</dbReference>
<dbReference type="RefSeq" id="WP_282582900.1">
    <property type="nucleotide sequence ID" value="NZ_JAMOIM010000001.1"/>
</dbReference>
<dbReference type="Gene3D" id="3.40.630.30">
    <property type="match status" value="1"/>
</dbReference>
<name>A0AA41YSK3_9HYPH</name>
<comment type="caution">
    <text evidence="2">The sequence shown here is derived from an EMBL/GenBank/DDBJ whole genome shotgun (WGS) entry which is preliminary data.</text>
</comment>
<dbReference type="Pfam" id="PF13302">
    <property type="entry name" value="Acetyltransf_3"/>
    <property type="match status" value="1"/>
</dbReference>
<feature type="domain" description="N-acetyltransferase" evidence="1">
    <location>
        <begin position="64"/>
        <end position="180"/>
    </location>
</feature>
<evidence type="ECO:0000313" key="3">
    <source>
        <dbReference type="Proteomes" id="UP001165667"/>
    </source>
</evidence>
<sequence>MPSPPSFVPGAAMAGPLDWELTMFPEIVRDEVFRLETRRLWLRWPMMKDAFDTPQNRTAGDLSINPPLAERAGTRMFGSAGIAAWQTDNQRGDGLHFMLEAKATRDVVGMVHMTPSPTSRGMFELDYDLVPRRRGEGLMTEAVQAVVHTAFLIGVGPGFTASPAASDRSGRGVLERCGFTYAGSGMRAGRAGRGLVACDNFHLDRRTWISLQGWGMPGHNARMQRDETLRGECAPT</sequence>
<dbReference type="InterPro" id="IPR051531">
    <property type="entry name" value="N-acetyltransferase"/>
</dbReference>